<evidence type="ECO:0000256" key="7">
    <source>
        <dbReference type="ARBA" id="ARBA00023136"/>
    </source>
</evidence>
<evidence type="ECO:0000259" key="15">
    <source>
        <dbReference type="Pfam" id="PF00150"/>
    </source>
</evidence>
<keyword evidence="10" id="KW-0961">Cell wall biogenesis/degradation</keyword>
<evidence type="ECO:0000256" key="6">
    <source>
        <dbReference type="ARBA" id="ARBA00022989"/>
    </source>
</evidence>
<evidence type="ECO:0000256" key="9">
    <source>
        <dbReference type="ARBA" id="ARBA00023295"/>
    </source>
</evidence>
<gene>
    <name evidence="16" type="ORF">JFN88_22335</name>
</gene>
<organism evidence="16 17">
    <name type="scientific">Paenibacillus roseus</name>
    <dbReference type="NCBI Taxonomy" id="2798579"/>
    <lineage>
        <taxon>Bacteria</taxon>
        <taxon>Bacillati</taxon>
        <taxon>Bacillota</taxon>
        <taxon>Bacilli</taxon>
        <taxon>Bacillales</taxon>
        <taxon>Paenibacillaceae</taxon>
        <taxon>Paenibacillus</taxon>
    </lineage>
</organism>
<protein>
    <recommendedName>
        <fullName evidence="12">Exo-1,3-beta-glucanase D</fullName>
    </recommendedName>
</protein>
<dbReference type="GO" id="GO:0009251">
    <property type="term" value="P:glucan catabolic process"/>
    <property type="evidence" value="ECO:0007669"/>
    <property type="project" value="TreeGrafter"/>
</dbReference>
<dbReference type="SUPFAM" id="SSF51445">
    <property type="entry name" value="(Trans)glycosidases"/>
    <property type="match status" value="1"/>
</dbReference>
<dbReference type="PANTHER" id="PTHR31297">
    <property type="entry name" value="GLUCAN ENDO-1,6-BETA-GLUCOSIDASE B"/>
    <property type="match status" value="1"/>
</dbReference>
<accession>A0A934JBV8</accession>
<dbReference type="Gene3D" id="3.20.20.80">
    <property type="entry name" value="Glycosidases"/>
    <property type="match status" value="1"/>
</dbReference>
<keyword evidence="5" id="KW-0735">Signal-anchor</keyword>
<keyword evidence="17" id="KW-1185">Reference proteome</keyword>
<dbReference type="GO" id="GO:0005576">
    <property type="term" value="C:extracellular region"/>
    <property type="evidence" value="ECO:0007669"/>
    <property type="project" value="TreeGrafter"/>
</dbReference>
<dbReference type="Pfam" id="PF00150">
    <property type="entry name" value="Cellulase"/>
    <property type="match status" value="1"/>
</dbReference>
<dbReference type="GO" id="GO:0009986">
    <property type="term" value="C:cell surface"/>
    <property type="evidence" value="ECO:0007669"/>
    <property type="project" value="TreeGrafter"/>
</dbReference>
<evidence type="ECO:0000313" key="17">
    <source>
        <dbReference type="Proteomes" id="UP000640274"/>
    </source>
</evidence>
<evidence type="ECO:0000256" key="13">
    <source>
        <dbReference type="RuleBase" id="RU361153"/>
    </source>
</evidence>
<comment type="caution">
    <text evidence="16">The sequence shown here is derived from an EMBL/GenBank/DDBJ whole genome shotgun (WGS) entry which is preliminary data.</text>
</comment>
<feature type="compositionally biased region" description="Low complexity" evidence="14">
    <location>
        <begin position="539"/>
        <end position="555"/>
    </location>
</feature>
<name>A0A934JBV8_9BACL</name>
<dbReference type="Gene3D" id="2.60.120.260">
    <property type="entry name" value="Galactose-binding domain-like"/>
    <property type="match status" value="1"/>
</dbReference>
<keyword evidence="9 13" id="KW-0326">Glycosidase</keyword>
<evidence type="ECO:0000256" key="1">
    <source>
        <dbReference type="ARBA" id="ARBA00004401"/>
    </source>
</evidence>
<comment type="function">
    <text evidence="11">Glucosidase involved in the degradation of cellulosic biomass. Active on lichenan.</text>
</comment>
<evidence type="ECO:0000256" key="2">
    <source>
        <dbReference type="ARBA" id="ARBA00022475"/>
    </source>
</evidence>
<dbReference type="Proteomes" id="UP000640274">
    <property type="component" value="Unassembled WGS sequence"/>
</dbReference>
<dbReference type="AlphaFoldDB" id="A0A934JBV8"/>
<dbReference type="GO" id="GO:0008422">
    <property type="term" value="F:beta-glucosidase activity"/>
    <property type="evidence" value="ECO:0007669"/>
    <property type="project" value="TreeGrafter"/>
</dbReference>
<dbReference type="EMBL" id="JAELUP010000107">
    <property type="protein sequence ID" value="MBJ6363958.1"/>
    <property type="molecule type" value="Genomic_DNA"/>
</dbReference>
<keyword evidence="4 13" id="KW-0378">Hydrolase</keyword>
<proteinExistence type="inferred from homology"/>
<evidence type="ECO:0000256" key="3">
    <source>
        <dbReference type="ARBA" id="ARBA00022692"/>
    </source>
</evidence>
<feature type="domain" description="Glycoside hydrolase family 5" evidence="15">
    <location>
        <begin position="77"/>
        <end position="317"/>
    </location>
</feature>
<evidence type="ECO:0000256" key="11">
    <source>
        <dbReference type="ARBA" id="ARBA00037126"/>
    </source>
</evidence>
<comment type="similarity">
    <text evidence="13">Belongs to the glycosyl hydrolase 5 (cellulase A) family.</text>
</comment>
<dbReference type="InterPro" id="IPR050386">
    <property type="entry name" value="Glycosyl_hydrolase_5"/>
</dbReference>
<keyword evidence="3" id="KW-0812">Transmembrane</keyword>
<dbReference type="GO" id="GO:0071555">
    <property type="term" value="P:cell wall organization"/>
    <property type="evidence" value="ECO:0007669"/>
    <property type="project" value="UniProtKB-KW"/>
</dbReference>
<evidence type="ECO:0000313" key="16">
    <source>
        <dbReference type="EMBL" id="MBJ6363958.1"/>
    </source>
</evidence>
<keyword evidence="2" id="KW-1003">Cell membrane</keyword>
<evidence type="ECO:0000256" key="14">
    <source>
        <dbReference type="SAM" id="MobiDB-lite"/>
    </source>
</evidence>
<evidence type="ECO:0000256" key="12">
    <source>
        <dbReference type="ARBA" id="ARBA00041260"/>
    </source>
</evidence>
<evidence type="ECO:0000256" key="5">
    <source>
        <dbReference type="ARBA" id="ARBA00022968"/>
    </source>
</evidence>
<keyword evidence="8" id="KW-0325">Glycoprotein</keyword>
<sequence>MYKDQGRVQGFLRANGEQIVNGDGEPLLLRGVGLGNWMLPEGYMWKFFKGADRPRRIEKLISDLIGETNAEQFWKRFHDDYITEADIRKMAEEGLNSVRLAINSRHIIEDDEPLRWKADRIGRIDRLIEWCRDYQLYVILDLHGAPGGQTGANIDDSEQDQPGLFQSEEMRERTIRLWRMLAERYKDEWIVGGYDLLNEPLPEWFNRYNEQVMPLYRDITKAIREVDASHMIIIEGVHWANDWSIFTEKFDDNTMLQFHKYWSAVDTASIQRFLDKRKEWNAPIYMGEGGENCWNWYVGAFGLFEDHNISWNFWPWKKLDNRNSPCSINRPDDWDLIIAYAQGEGPKPEPEKAQAILDQYLDNIRFDNCLYSPEVLRSAQRKLPLRIPAEYYGNQGAGIDHYAVSEVAEGSLFRQHDGLLIQFVHGESDKKPSFSSHGHVQQIEEEKLSVRLNEGEWVRYRVYSETDESYSIRVHALFQDANGSLTVRLNGQPLGEAAPNAGNLAFPQPGDGKIPAAFSPVPSNGSKTTEDEVASSRIDGSSLALDDSDGGDTTAPEAAADSPASWIVYEIAKSQLLHTGRHELHVEAAVGSVKLDWIEVVKC</sequence>
<keyword evidence="7" id="KW-0472">Membrane</keyword>
<evidence type="ECO:0000256" key="4">
    <source>
        <dbReference type="ARBA" id="ARBA00022801"/>
    </source>
</evidence>
<comment type="subcellular location">
    <subcellularLocation>
        <location evidence="1">Cell membrane</location>
        <topology evidence="1">Single-pass type II membrane protein</topology>
    </subcellularLocation>
</comment>
<keyword evidence="6" id="KW-1133">Transmembrane helix</keyword>
<dbReference type="GO" id="GO:0005886">
    <property type="term" value="C:plasma membrane"/>
    <property type="evidence" value="ECO:0007669"/>
    <property type="project" value="UniProtKB-SubCell"/>
</dbReference>
<reference evidence="16" key="1">
    <citation type="submission" date="2020-12" db="EMBL/GenBank/DDBJ databases">
        <authorList>
            <person name="Huq M.A."/>
        </authorList>
    </citation>
    <scope>NUCLEOTIDE SEQUENCE</scope>
    <source>
        <strain evidence="16">MAHUQ-46</strain>
    </source>
</reference>
<dbReference type="PANTHER" id="PTHR31297:SF34">
    <property type="entry name" value="GLUCAN 1,3-BETA-GLUCOSIDASE 2"/>
    <property type="match status" value="1"/>
</dbReference>
<feature type="region of interest" description="Disordered" evidence="14">
    <location>
        <begin position="499"/>
        <end position="559"/>
    </location>
</feature>
<evidence type="ECO:0000256" key="8">
    <source>
        <dbReference type="ARBA" id="ARBA00023180"/>
    </source>
</evidence>
<dbReference type="InterPro" id="IPR017853">
    <property type="entry name" value="GH"/>
</dbReference>
<dbReference type="RefSeq" id="WP_199021551.1">
    <property type="nucleotide sequence ID" value="NZ_JAELUP010000107.1"/>
</dbReference>
<dbReference type="InterPro" id="IPR001547">
    <property type="entry name" value="Glyco_hydro_5"/>
</dbReference>
<evidence type="ECO:0000256" key="10">
    <source>
        <dbReference type="ARBA" id="ARBA00023316"/>
    </source>
</evidence>